<dbReference type="EMBL" id="OU912926">
    <property type="protein sequence ID" value="CAG9933905.1"/>
    <property type="molecule type" value="Genomic_DNA"/>
</dbReference>
<dbReference type="Pfam" id="PF17164">
    <property type="entry name" value="DUF5122"/>
    <property type="match status" value="1"/>
</dbReference>
<gene>
    <name evidence="2" type="ORF">NTG6680_2656</name>
</gene>
<dbReference type="Gene3D" id="2.80.10.50">
    <property type="match status" value="2"/>
</dbReference>
<feature type="domain" description="DUF5648" evidence="1">
    <location>
        <begin position="839"/>
        <end position="916"/>
    </location>
</feature>
<dbReference type="SUPFAM" id="SSF63829">
    <property type="entry name" value="Calcium-dependent phosphotriesterase"/>
    <property type="match status" value="1"/>
</dbReference>
<proteinExistence type="predicted"/>
<feature type="domain" description="DUF5648" evidence="1">
    <location>
        <begin position="926"/>
        <end position="994"/>
    </location>
</feature>
<evidence type="ECO:0000313" key="3">
    <source>
        <dbReference type="Proteomes" id="UP000839052"/>
    </source>
</evidence>
<evidence type="ECO:0000259" key="1">
    <source>
        <dbReference type="Pfam" id="PF18885"/>
    </source>
</evidence>
<dbReference type="InterPro" id="IPR043708">
    <property type="entry name" value="DUF5648"/>
</dbReference>
<accession>A0ABM8Z1Z8</accession>
<dbReference type="Proteomes" id="UP000839052">
    <property type="component" value="Chromosome"/>
</dbReference>
<dbReference type="RefSeq" id="WP_239797615.1">
    <property type="nucleotide sequence ID" value="NZ_OU912926.1"/>
</dbReference>
<evidence type="ECO:0000313" key="2">
    <source>
        <dbReference type="EMBL" id="CAG9933905.1"/>
    </source>
</evidence>
<organism evidence="2 3">
    <name type="scientific">Candidatus Nitrotoga arctica</name>
    <dbReference type="NCBI Taxonomy" id="453162"/>
    <lineage>
        <taxon>Bacteria</taxon>
        <taxon>Pseudomonadati</taxon>
        <taxon>Pseudomonadota</taxon>
        <taxon>Betaproteobacteria</taxon>
        <taxon>Nitrosomonadales</taxon>
        <taxon>Gallionellaceae</taxon>
        <taxon>Candidatus Nitrotoga</taxon>
    </lineage>
</organism>
<name>A0ABM8Z1Z8_9PROT</name>
<dbReference type="Pfam" id="PF18885">
    <property type="entry name" value="DUF5648"/>
    <property type="match status" value="2"/>
</dbReference>
<dbReference type="NCBIfam" id="TIGR02608">
    <property type="entry name" value="delta_60_rpt"/>
    <property type="match status" value="6"/>
</dbReference>
<reference evidence="2 3" key="1">
    <citation type="submission" date="2021-10" db="EMBL/GenBank/DDBJ databases">
        <authorList>
            <person name="Koch H."/>
        </authorList>
    </citation>
    <scope>NUCLEOTIDE SEQUENCE [LARGE SCALE GENOMIC DNA]</scope>
    <source>
        <strain evidence="2">6680</strain>
    </source>
</reference>
<sequence>MSSLLKISETVATKKIFTILFALIALHITMFDVHAAPTLDSSFGSSGIVRIGVPSGVENRPSASVLQRDGKLLLAGWTSKRQARAFVLRLLPNGAPDATFGQNGVALFDLPNVYAIQQLEQGADGSILINGASSSGFVLTRLTASGIFDTSFGAQGFFSATTTPARFVQQPDGSLLIVSDATQDSNIASGEQFILRLTRLNSAGVPDSTYAPNGEKILSGLPSNFRMDSDVPVIAEPDGGFTVMARANINGGNYLLVRVTAAGTLNFDFGKDGLVSGYDLGNPSDIPVKMVRTSNGGLLLMGDAPPQTSGTVVLWRVTAGGLADTSLGTTGRLEIDSGGFPSFTLRLAVLSDGGIALVNSVNDDGAITARVRHFNTSGVLDSAFGIAGSTTIALTGYSRFAAISVLPNDAGGLLIPASVTRILTCGFTCLPRGEDVAVANLNRNGHLQTSYGRGNGFAVGVVNIAEYSNDKIDTILVDASDKIVLAGSSDADATIDYLLERLTTNGSPDISFGTNGRVAPRQYIILKGKVRAAEQTSGAITVVTGTAAGSFGQVGTVTAFQLDPAGMLYPGFARALAPPALSNTDIALGVRPDGRLLYGTTAYDGTAILQQTMPDGTPDLNFGAGGKIEFPLSAEEQSRQADLVLLGDGSVVFAVLTTQSLHLYNVDSHGLSIASFGTAGQFTYAAADFANTYSIGIPFSLLSLSDGSLLVGIGINKYALSGRSIGSLLVIRISSNGLLIGANRLLEDPGSFDWSFAALPDASVVIARSRHVATNSAALYRLLSNNSLDANFGLGGAYPLPGMLSVDGLTLDAHSRLLVAGQDATSAVLARYDLSGALASTPIVEFYNTNLDHYFITADAGEAAGIDGGSAGPGWIRTGNSFKSGGSTPVCRFYGSQVPGPNSHFYTLAGSECDGLKQLQAITPATQKRWNFESLDFVSTPPINGTCPTGTVPVYRAYNNGFAQGIDSNHRFSSDAAAIQEVVMRGWINEGVVMCAPI</sequence>
<protein>
    <submittedName>
        <fullName evidence="2">Delta-60 repeat domain-containing protein</fullName>
    </submittedName>
</protein>
<dbReference type="InterPro" id="IPR013431">
    <property type="entry name" value="Delta_60_rpt"/>
</dbReference>
<keyword evidence="3" id="KW-1185">Reference proteome</keyword>